<dbReference type="Proteomes" id="UP000189818">
    <property type="component" value="Unassembled WGS sequence"/>
</dbReference>
<protein>
    <submittedName>
        <fullName evidence="1">Uncharacterized protein</fullName>
    </submittedName>
</protein>
<reference evidence="2" key="1">
    <citation type="submission" date="2017-02" db="EMBL/GenBank/DDBJ databases">
        <authorList>
            <person name="Varghese N."/>
            <person name="Submissions S."/>
        </authorList>
    </citation>
    <scope>NUCLEOTIDE SEQUENCE [LARGE SCALE GENOMIC DNA]</scope>
    <source>
        <strain evidence="2">UM2</strain>
    </source>
</reference>
<name>A0A1T4ZQW9_9SPHN</name>
<organism evidence="1 2">
    <name type="scientific">Rhizorhabdus histidinilytica</name>
    <dbReference type="NCBI Taxonomy" id="439228"/>
    <lineage>
        <taxon>Bacteria</taxon>
        <taxon>Pseudomonadati</taxon>
        <taxon>Pseudomonadota</taxon>
        <taxon>Alphaproteobacteria</taxon>
        <taxon>Sphingomonadales</taxon>
        <taxon>Sphingomonadaceae</taxon>
        <taxon>Rhizorhabdus</taxon>
    </lineage>
</organism>
<proteinExistence type="predicted"/>
<gene>
    <name evidence="1" type="ORF">SAMN06295920_10130</name>
</gene>
<accession>A0A1T4ZQW9</accession>
<dbReference type="STRING" id="439228.SAMN06295920_10130"/>
<dbReference type="AlphaFoldDB" id="A0A1T4ZQW9"/>
<sequence length="65" mass="7185">MSATSDFYLARAAESALLADATDLANVRDRWLRAESAWRAMAEKLVRSESKRAEAAIEKAERSGL</sequence>
<evidence type="ECO:0000313" key="1">
    <source>
        <dbReference type="EMBL" id="SKB24949.1"/>
    </source>
</evidence>
<evidence type="ECO:0000313" key="2">
    <source>
        <dbReference type="Proteomes" id="UP000189818"/>
    </source>
</evidence>
<keyword evidence="2" id="KW-1185">Reference proteome</keyword>
<dbReference type="RefSeq" id="WP_079646029.1">
    <property type="nucleotide sequence ID" value="NZ_FUYM01000001.1"/>
</dbReference>
<dbReference type="EMBL" id="FUYM01000001">
    <property type="protein sequence ID" value="SKB24949.1"/>
    <property type="molecule type" value="Genomic_DNA"/>
</dbReference>